<dbReference type="EMBL" id="CACRSJ010000104">
    <property type="protein sequence ID" value="VYS49249.1"/>
    <property type="molecule type" value="Genomic_DNA"/>
</dbReference>
<evidence type="ECO:0000313" key="4">
    <source>
        <dbReference type="Proteomes" id="UP000434276"/>
    </source>
</evidence>
<name>A0A5S9WMQ7_ARATH</name>
<dbReference type="Proteomes" id="UP000434276">
    <property type="component" value="Unassembled WGS sequence"/>
</dbReference>
<evidence type="ECO:0000313" key="2">
    <source>
        <dbReference type="EMBL" id="VYS49249.1"/>
    </source>
</evidence>
<sequence length="18" mass="1966">MAATFDSDPKKSQKVITV</sequence>
<protein>
    <submittedName>
        <fullName evidence="1">Uncharacterized protein</fullName>
    </submittedName>
</protein>
<dbReference type="Proteomes" id="UP000426265">
    <property type="component" value="Unassembled WGS sequence"/>
</dbReference>
<evidence type="ECO:0000313" key="1">
    <source>
        <dbReference type="EMBL" id="CAA0298012.1"/>
    </source>
</evidence>
<accession>A0A5S9WMQ7</accession>
<dbReference type="EMBL" id="CACSHJ010000087">
    <property type="protein sequence ID" value="CAA0298012.1"/>
    <property type="molecule type" value="Genomic_DNA"/>
</dbReference>
<accession>A0A654EIT0</accession>
<evidence type="ECO:0000313" key="3">
    <source>
        <dbReference type="Proteomes" id="UP000426265"/>
    </source>
</evidence>
<proteinExistence type="predicted"/>
<gene>
    <name evidence="2" type="ORF">AN1_LOCUS4728</name>
    <name evidence="1" type="ORF">C24_LOCUS4613</name>
</gene>
<reference evidence="1 4" key="1">
    <citation type="submission" date="2019-12" db="EMBL/GenBank/DDBJ databases">
        <authorList>
            <person name="Jiao W.-B."/>
            <person name="Schneeberger K."/>
        </authorList>
    </citation>
    <scope>NUCLEOTIDE SEQUENCE [LARGE SCALE GENOMIC DNA]</scope>
    <source>
        <strain evidence="3">cv. An-1</strain>
        <strain evidence="4">cv. C24</strain>
    </source>
</reference>
<dbReference type="AlphaFoldDB" id="A0A5S9WMQ7"/>
<organism evidence="1 4">
    <name type="scientific">Arabidopsis thaliana</name>
    <name type="common">Mouse-ear cress</name>
    <dbReference type="NCBI Taxonomy" id="3702"/>
    <lineage>
        <taxon>Eukaryota</taxon>
        <taxon>Viridiplantae</taxon>
        <taxon>Streptophyta</taxon>
        <taxon>Embryophyta</taxon>
        <taxon>Tracheophyta</taxon>
        <taxon>Spermatophyta</taxon>
        <taxon>Magnoliopsida</taxon>
        <taxon>eudicotyledons</taxon>
        <taxon>Gunneridae</taxon>
        <taxon>Pentapetalae</taxon>
        <taxon>rosids</taxon>
        <taxon>malvids</taxon>
        <taxon>Brassicales</taxon>
        <taxon>Brassicaceae</taxon>
        <taxon>Camelineae</taxon>
        <taxon>Arabidopsis</taxon>
    </lineage>
</organism>